<evidence type="ECO:0000313" key="1">
    <source>
        <dbReference type="EMBL" id="KAI4356742.1"/>
    </source>
</evidence>
<accession>A0ACB9Q6U3</accession>
<dbReference type="EMBL" id="CM039426">
    <property type="protein sequence ID" value="KAI4356742.1"/>
    <property type="molecule type" value="Genomic_DNA"/>
</dbReference>
<sequence length="515" mass="57875">MPEIDGSSKPPQISEMFQKFALAFKTKTFELFADDGYTTVAADDSDGFSLLDSAEEIITDQKVVVIKPDSVQNCAPETPSSLLELAPPKSLAETQVMKLEQTEKPPSLPPQVTVAKSISPTQIRAINTQLTHTLISSIFATIASFEASYFQLQTAHVPFVEENAKAADRVLVSHLQRLSEFKRFYKDCRKNPDFDPDFPIGSCLEAQVEENQSKLRTLGTVSNRLQAELEQKHDEVSALRNKLEEIHKCNIKLSKKLCGNLNSSSDVLLTVRVFDSVLHDASRATHKFTKILISLMRKAGWDLDLVANTVHPNIQYAKKGHNQYALLSYVCLEMFQGFDSEDFGMSDSEIMSDGHALNPEKKDSSLKQLLEHVSSNPMELLSINPSCDFSKFCEHKYQRLIHPTMESSIFVNLDQNEIVLKSWRSLSMFYEAFVRMASSIWTLHKLSNAFDPAVEIFQVERGVDFSMVYMEDVTRKFTLPSKSRAKVGFTVVPGFKIGRIVVQSQVYLSNGNCTV</sequence>
<comment type="caution">
    <text evidence="1">The sequence shown here is derived from an EMBL/GenBank/DDBJ whole genome shotgun (WGS) entry which is preliminary data.</text>
</comment>
<reference evidence="1 2" key="1">
    <citation type="journal article" date="2022" name="DNA Res.">
        <title>Chromosomal-level genome assembly of the orchid tree Bauhinia variegata (Leguminosae; Cercidoideae) supports the allotetraploid origin hypothesis of Bauhinia.</title>
        <authorList>
            <person name="Zhong Y."/>
            <person name="Chen Y."/>
            <person name="Zheng D."/>
            <person name="Pang J."/>
            <person name="Liu Y."/>
            <person name="Luo S."/>
            <person name="Meng S."/>
            <person name="Qian L."/>
            <person name="Wei D."/>
            <person name="Dai S."/>
            <person name="Zhou R."/>
        </authorList>
    </citation>
    <scope>NUCLEOTIDE SEQUENCE [LARGE SCALE GENOMIC DNA]</scope>
    <source>
        <strain evidence="1">BV-YZ2020</strain>
    </source>
</reference>
<proteinExistence type="predicted"/>
<gene>
    <name evidence="1" type="ORF">L6164_000736</name>
</gene>
<organism evidence="1 2">
    <name type="scientific">Bauhinia variegata</name>
    <name type="common">Purple orchid tree</name>
    <name type="synonym">Phanera variegata</name>
    <dbReference type="NCBI Taxonomy" id="167791"/>
    <lineage>
        <taxon>Eukaryota</taxon>
        <taxon>Viridiplantae</taxon>
        <taxon>Streptophyta</taxon>
        <taxon>Embryophyta</taxon>
        <taxon>Tracheophyta</taxon>
        <taxon>Spermatophyta</taxon>
        <taxon>Magnoliopsida</taxon>
        <taxon>eudicotyledons</taxon>
        <taxon>Gunneridae</taxon>
        <taxon>Pentapetalae</taxon>
        <taxon>rosids</taxon>
        <taxon>fabids</taxon>
        <taxon>Fabales</taxon>
        <taxon>Fabaceae</taxon>
        <taxon>Cercidoideae</taxon>
        <taxon>Cercideae</taxon>
        <taxon>Bauhiniinae</taxon>
        <taxon>Bauhinia</taxon>
    </lineage>
</organism>
<keyword evidence="2" id="KW-1185">Reference proteome</keyword>
<name>A0ACB9Q6U3_BAUVA</name>
<protein>
    <submittedName>
        <fullName evidence="1">Uncharacterized protein</fullName>
    </submittedName>
</protein>
<evidence type="ECO:0000313" key="2">
    <source>
        <dbReference type="Proteomes" id="UP000828941"/>
    </source>
</evidence>
<dbReference type="Proteomes" id="UP000828941">
    <property type="component" value="Chromosome 1"/>
</dbReference>